<keyword evidence="2" id="KW-1003">Cell membrane</keyword>
<dbReference type="Pfam" id="PF06271">
    <property type="entry name" value="RDD"/>
    <property type="match status" value="1"/>
</dbReference>
<dbReference type="PANTHER" id="PTHR36115">
    <property type="entry name" value="PROLINE-RICH ANTIGEN HOMOLOG-RELATED"/>
    <property type="match status" value="1"/>
</dbReference>
<dbReference type="Pfam" id="PF14237">
    <property type="entry name" value="GYF_2"/>
    <property type="match status" value="1"/>
</dbReference>
<dbReference type="PANTHER" id="PTHR36115:SF4">
    <property type="entry name" value="MEMBRANE PROTEIN"/>
    <property type="match status" value="1"/>
</dbReference>
<evidence type="ECO:0000256" key="1">
    <source>
        <dbReference type="ARBA" id="ARBA00004651"/>
    </source>
</evidence>
<dbReference type="InterPro" id="IPR051791">
    <property type="entry name" value="Pra-immunoreactive"/>
</dbReference>
<evidence type="ECO:0000259" key="7">
    <source>
        <dbReference type="Pfam" id="PF06271"/>
    </source>
</evidence>
<feature type="domain" description="RDD" evidence="7">
    <location>
        <begin position="68"/>
        <end position="198"/>
    </location>
</feature>
<evidence type="ECO:0000256" key="5">
    <source>
        <dbReference type="ARBA" id="ARBA00023136"/>
    </source>
</evidence>
<sequence length="205" mass="23420">MINNYYLLINGEQAGPYTQYQLMDMELNTRTMVLSPLAADWQELADLPEFAYYLENKGVYLPVKANLANFWWRVLAYIIDYGLLIISFIILGSIYYVIYELINKSYPDSDLNSKIESLIQMAVFIIYHALCESSKLRGSIGKIACKLCVVNANGESLTFQQALGRNAGKLLSGLILGLGFLRVLWDDKRQGWHDELAKAYVIRRK</sequence>
<evidence type="ECO:0000259" key="8">
    <source>
        <dbReference type="Pfam" id="PF14237"/>
    </source>
</evidence>
<organism evidence="9 10">
    <name type="scientific">Mucilaginibacter litoreus</name>
    <dbReference type="NCBI Taxonomy" id="1048221"/>
    <lineage>
        <taxon>Bacteria</taxon>
        <taxon>Pseudomonadati</taxon>
        <taxon>Bacteroidota</taxon>
        <taxon>Sphingobacteriia</taxon>
        <taxon>Sphingobacteriales</taxon>
        <taxon>Sphingobacteriaceae</taxon>
        <taxon>Mucilaginibacter</taxon>
    </lineage>
</organism>
<feature type="transmembrane region" description="Helical" evidence="6">
    <location>
        <begin position="74"/>
        <end position="98"/>
    </location>
</feature>
<keyword evidence="5 6" id="KW-0472">Membrane</keyword>
<keyword evidence="10" id="KW-1185">Reference proteome</keyword>
<reference evidence="10" key="1">
    <citation type="journal article" date="2019" name="Int. J. Syst. Evol. Microbiol.">
        <title>The Global Catalogue of Microorganisms (GCM) 10K type strain sequencing project: providing services to taxonomists for standard genome sequencing and annotation.</title>
        <authorList>
            <consortium name="The Broad Institute Genomics Platform"/>
            <consortium name="The Broad Institute Genome Sequencing Center for Infectious Disease"/>
            <person name="Wu L."/>
            <person name="Ma J."/>
        </authorList>
    </citation>
    <scope>NUCLEOTIDE SEQUENCE [LARGE SCALE GENOMIC DNA]</scope>
    <source>
        <strain evidence="10">CCUG 61484</strain>
    </source>
</reference>
<evidence type="ECO:0000313" key="9">
    <source>
        <dbReference type="EMBL" id="MFD0793264.1"/>
    </source>
</evidence>
<comment type="subcellular location">
    <subcellularLocation>
        <location evidence="1">Cell membrane</location>
        <topology evidence="1">Multi-pass membrane protein</topology>
    </subcellularLocation>
</comment>
<evidence type="ECO:0000256" key="4">
    <source>
        <dbReference type="ARBA" id="ARBA00022989"/>
    </source>
</evidence>
<dbReference type="EMBL" id="JBHTHZ010000003">
    <property type="protein sequence ID" value="MFD0793264.1"/>
    <property type="molecule type" value="Genomic_DNA"/>
</dbReference>
<dbReference type="InterPro" id="IPR010432">
    <property type="entry name" value="RDD"/>
</dbReference>
<keyword evidence="4 6" id="KW-1133">Transmembrane helix</keyword>
<comment type="caution">
    <text evidence="9">The sequence shown here is derived from an EMBL/GenBank/DDBJ whole genome shotgun (WGS) entry which is preliminary data.</text>
</comment>
<keyword evidence="3 6" id="KW-0812">Transmembrane</keyword>
<dbReference type="InterPro" id="IPR025640">
    <property type="entry name" value="GYF_2"/>
</dbReference>
<name>A0ABW3ASM5_9SPHI</name>
<dbReference type="Proteomes" id="UP001597010">
    <property type="component" value="Unassembled WGS sequence"/>
</dbReference>
<evidence type="ECO:0000256" key="2">
    <source>
        <dbReference type="ARBA" id="ARBA00022475"/>
    </source>
</evidence>
<dbReference type="RefSeq" id="WP_377112815.1">
    <property type="nucleotide sequence ID" value="NZ_JBHTHZ010000003.1"/>
</dbReference>
<evidence type="ECO:0000313" key="10">
    <source>
        <dbReference type="Proteomes" id="UP001597010"/>
    </source>
</evidence>
<protein>
    <submittedName>
        <fullName evidence="9">RDD family protein</fullName>
    </submittedName>
</protein>
<gene>
    <name evidence="9" type="ORF">ACFQZX_06515</name>
</gene>
<evidence type="ECO:0000256" key="6">
    <source>
        <dbReference type="SAM" id="Phobius"/>
    </source>
</evidence>
<accession>A0ABW3ASM5</accession>
<evidence type="ECO:0000256" key="3">
    <source>
        <dbReference type="ARBA" id="ARBA00022692"/>
    </source>
</evidence>
<proteinExistence type="predicted"/>
<feature type="domain" description="GYF" evidence="8">
    <location>
        <begin position="5"/>
        <end position="50"/>
    </location>
</feature>